<dbReference type="AlphaFoldDB" id="A0A7K1LB35"/>
<reference evidence="1 2" key="1">
    <citation type="submission" date="2019-11" db="EMBL/GenBank/DDBJ databases">
        <authorList>
            <person name="Cao P."/>
        </authorList>
    </citation>
    <scope>NUCLEOTIDE SEQUENCE [LARGE SCALE GENOMIC DNA]</scope>
    <source>
        <strain evidence="1 2">NEAU-AAG5</strain>
    </source>
</reference>
<dbReference type="RefSeq" id="WP_156220810.1">
    <property type="nucleotide sequence ID" value="NZ_WOFH01000015.1"/>
</dbReference>
<accession>A0A7K1LB35</accession>
<keyword evidence="2" id="KW-1185">Reference proteome</keyword>
<dbReference type="Proteomes" id="UP000432015">
    <property type="component" value="Unassembled WGS sequence"/>
</dbReference>
<evidence type="ECO:0000313" key="1">
    <source>
        <dbReference type="EMBL" id="MUN41637.1"/>
    </source>
</evidence>
<protein>
    <submittedName>
        <fullName evidence="1">Uncharacterized protein</fullName>
    </submittedName>
</protein>
<name>A0A7K1LB35_9ACTN</name>
<dbReference type="EMBL" id="WOFH01000015">
    <property type="protein sequence ID" value="MUN41637.1"/>
    <property type="molecule type" value="Genomic_DNA"/>
</dbReference>
<gene>
    <name evidence="1" type="ORF">GNZ18_34370</name>
</gene>
<comment type="caution">
    <text evidence="1">The sequence shown here is derived from an EMBL/GenBank/DDBJ whole genome shotgun (WGS) entry which is preliminary data.</text>
</comment>
<sequence length="72" mass="7967">MESRWATLARAKLDHAQEHGATGTGAVISGDARHAHVFDPPPRPATLRTMSPQLKNLARLLHLDDWAQEHLP</sequence>
<organism evidence="1 2">
    <name type="scientific">Actinomadura litoris</name>
    <dbReference type="NCBI Taxonomy" id="2678616"/>
    <lineage>
        <taxon>Bacteria</taxon>
        <taxon>Bacillati</taxon>
        <taxon>Actinomycetota</taxon>
        <taxon>Actinomycetes</taxon>
        <taxon>Streptosporangiales</taxon>
        <taxon>Thermomonosporaceae</taxon>
        <taxon>Actinomadura</taxon>
    </lineage>
</organism>
<proteinExistence type="predicted"/>
<evidence type="ECO:0000313" key="2">
    <source>
        <dbReference type="Proteomes" id="UP000432015"/>
    </source>
</evidence>